<gene>
    <name evidence="1" type="ORF">DL239_21270</name>
</gene>
<evidence type="ECO:0000313" key="2">
    <source>
        <dbReference type="Proteomes" id="UP001429564"/>
    </source>
</evidence>
<sequence>MNIIKSVWKLAMVLFLVLSLMLNVAMLLGGSLYNMTSKAFSSVTGMRTVAVQHASEVAELGSDLADERRLSRELRGEVAELSGDLAAERIASKKIRSQLSEATSGFVIYRGRRMAINEAVEMTANDISQRAVKSSSRSISSMAGEAIPYVGAAVIVGVTTLELKDLCDTVKDMNELKRAFDPELQPSEDDTTVCSMKVPTREELWELAKASPGQAWAAAKKVTPTLEDLKDYEFPDIDWTGAWNTSAAGAGKAWTATLNGVGVALDATSETTGGWVDRATKYWADEDNPVQSD</sequence>
<accession>A0ABX0WCR8</accession>
<reference evidence="1 2" key="1">
    <citation type="submission" date="2018-05" db="EMBL/GenBank/DDBJ databases">
        <authorList>
            <person name="Zhang Y.-J."/>
        </authorList>
    </citation>
    <scope>NUCLEOTIDE SEQUENCE [LARGE SCALE GENOMIC DNA]</scope>
    <source>
        <strain evidence="1 2">CY04</strain>
    </source>
</reference>
<organism evidence="1 2">
    <name type="scientific">Parasedimentitalea denitrificans</name>
    <dbReference type="NCBI Taxonomy" id="2211118"/>
    <lineage>
        <taxon>Bacteria</taxon>
        <taxon>Pseudomonadati</taxon>
        <taxon>Pseudomonadota</taxon>
        <taxon>Alphaproteobacteria</taxon>
        <taxon>Rhodobacterales</taxon>
        <taxon>Paracoccaceae</taxon>
        <taxon>Parasedimentitalea</taxon>
    </lineage>
</organism>
<proteinExistence type="predicted"/>
<dbReference type="RefSeq" id="WP_167686074.1">
    <property type="nucleotide sequence ID" value="NZ_QHLQ01000051.1"/>
</dbReference>
<dbReference type="EMBL" id="QHLQ01000051">
    <property type="protein sequence ID" value="NIZ63491.1"/>
    <property type="molecule type" value="Genomic_DNA"/>
</dbReference>
<keyword evidence="2" id="KW-1185">Reference proteome</keyword>
<dbReference type="Proteomes" id="UP001429564">
    <property type="component" value="Unassembled WGS sequence"/>
</dbReference>
<name>A0ABX0WCR8_9RHOB</name>
<protein>
    <submittedName>
        <fullName evidence="1">Uncharacterized protein</fullName>
    </submittedName>
</protein>
<evidence type="ECO:0000313" key="1">
    <source>
        <dbReference type="EMBL" id="NIZ63491.1"/>
    </source>
</evidence>
<comment type="caution">
    <text evidence="1">The sequence shown here is derived from an EMBL/GenBank/DDBJ whole genome shotgun (WGS) entry which is preliminary data.</text>
</comment>